<dbReference type="Pfam" id="PF13899">
    <property type="entry name" value="Thioredoxin_7"/>
    <property type="match status" value="1"/>
</dbReference>
<evidence type="ECO:0000313" key="8">
    <source>
        <dbReference type="EMBL" id="SOS75448.1"/>
    </source>
</evidence>
<evidence type="ECO:0000256" key="4">
    <source>
        <dbReference type="ARBA" id="ARBA00022989"/>
    </source>
</evidence>
<dbReference type="GO" id="GO:0016020">
    <property type="term" value="C:membrane"/>
    <property type="evidence" value="ECO:0007669"/>
    <property type="project" value="UniProtKB-SubCell"/>
</dbReference>
<dbReference type="InterPro" id="IPR003834">
    <property type="entry name" value="Cyt_c_assmbl_TM_dom"/>
</dbReference>
<feature type="transmembrane region" description="Helical" evidence="6">
    <location>
        <begin position="412"/>
        <end position="431"/>
    </location>
</feature>
<proteinExistence type="predicted"/>
<reference evidence="9" key="1">
    <citation type="submission" date="2017-11" db="EMBL/GenBank/DDBJ databases">
        <authorList>
            <person name="Duchaud E."/>
        </authorList>
    </citation>
    <scope>NUCLEOTIDE SEQUENCE [LARGE SCALE GENOMIC DNA]</scope>
    <source>
        <strain evidence="9">Tenacibaculum sp. TNO020</strain>
    </source>
</reference>
<dbReference type="EMBL" id="OENF01000039">
    <property type="protein sequence ID" value="SOS75448.1"/>
    <property type="molecule type" value="Genomic_DNA"/>
</dbReference>
<dbReference type="Pfam" id="PF02683">
    <property type="entry name" value="DsbD_TM"/>
    <property type="match status" value="1"/>
</dbReference>
<feature type="transmembrane region" description="Helical" evidence="6">
    <location>
        <begin position="304"/>
        <end position="326"/>
    </location>
</feature>
<sequence>MKNIYIIFLTLLINISVSGQIFNPIQWSTKVEKISDSNYKLITQATIKEGWSLYSQDVPKAGPIPTTFTYDDNGGDLKIIGNTKEPKGKVKFTKLFSDEGMNIKSFANKAVFIQEITINKANQKIKTVNAFVEFIACTDEQCLPPKEIDLVFDISKAVLKKQNTTETTKSVNKEETKKDKRGLIAIFFIAFLSGFAALLTPCVFPMIPMTVSFFTKQSKNKAKGIKNAIIYGVSIIAIYVLLGTVVTWVFGADTLNALSTNVWFNIAFFLILVIFAISFLGAFEITLPSSWATKVDAKADKGGLIGIFFMALALAIVTFSCTGPIVGTLLVEAASKGGVAPIVGMLGFSSAIALPFALFAAFPGWLNSLPKSGGWLNTIKVVLGFLELALAFKFLSNADLVLQAHFLEREVFIAIWIAIFGALTLYLLGKIKLPHDSPEHHISVGRLCFGLVVGTFTLYMLPGLWGAPLNLISAFPPPQYYSESPYGVGYTKQNALIVGNKNTDPQLDKLVNLPEGAHIMPPHDIISFHDYDTGVAYAKKVGKPIMIDFTGHACVNCRKMEQNVWVQPKVLDILKNKVVLISLYVDDKRKLEEDEIVVSKLNPNKKLKYIGQKWSELQTIKYKANSQPFYVLMGHDEANLIAPASYTPDANEYFNWLEKGISNFKK</sequence>
<evidence type="ECO:0000256" key="5">
    <source>
        <dbReference type="ARBA" id="ARBA00023136"/>
    </source>
</evidence>
<dbReference type="PANTHER" id="PTHR32234:SF0">
    <property type="entry name" value="THIOL:DISULFIDE INTERCHANGE PROTEIN DSBD"/>
    <property type="match status" value="1"/>
</dbReference>
<name>A0A2H1YIZ2_9FLAO</name>
<protein>
    <submittedName>
        <fullName evidence="8">Disulfide bond formation protein DsbD</fullName>
    </submittedName>
</protein>
<dbReference type="OrthoDB" id="9811036at2"/>
<dbReference type="RefSeq" id="WP_101918074.1">
    <property type="nucleotide sequence ID" value="NZ_JAJGWS010000002.1"/>
</dbReference>
<dbReference type="GO" id="GO:0045454">
    <property type="term" value="P:cell redox homeostasis"/>
    <property type="evidence" value="ECO:0007669"/>
    <property type="project" value="TreeGrafter"/>
</dbReference>
<feature type="transmembrane region" description="Helical" evidence="6">
    <location>
        <begin position="443"/>
        <end position="465"/>
    </location>
</feature>
<evidence type="ECO:0000259" key="7">
    <source>
        <dbReference type="Pfam" id="PF02683"/>
    </source>
</evidence>
<keyword evidence="5 6" id="KW-0472">Membrane</keyword>
<dbReference type="SUPFAM" id="SSF52833">
    <property type="entry name" value="Thioredoxin-like"/>
    <property type="match status" value="1"/>
</dbReference>
<keyword evidence="9" id="KW-1185">Reference proteome</keyword>
<evidence type="ECO:0000256" key="3">
    <source>
        <dbReference type="ARBA" id="ARBA00022748"/>
    </source>
</evidence>
<evidence type="ECO:0000313" key="9">
    <source>
        <dbReference type="Proteomes" id="UP000234211"/>
    </source>
</evidence>
<evidence type="ECO:0000256" key="6">
    <source>
        <dbReference type="SAM" id="Phobius"/>
    </source>
</evidence>
<keyword evidence="2 6" id="KW-0812">Transmembrane</keyword>
<keyword evidence="3" id="KW-0201">Cytochrome c-type biogenesis</keyword>
<dbReference type="PANTHER" id="PTHR32234">
    <property type="entry name" value="THIOL:DISULFIDE INTERCHANGE PROTEIN DSBD"/>
    <property type="match status" value="1"/>
</dbReference>
<keyword evidence="4 6" id="KW-1133">Transmembrane helix</keyword>
<dbReference type="GO" id="GO:0017004">
    <property type="term" value="P:cytochrome complex assembly"/>
    <property type="evidence" value="ECO:0007669"/>
    <property type="project" value="UniProtKB-KW"/>
</dbReference>
<dbReference type="Gene3D" id="3.40.30.10">
    <property type="entry name" value="Glutaredoxin"/>
    <property type="match status" value="1"/>
</dbReference>
<gene>
    <name evidence="8" type="ORF">TNO020_440227</name>
</gene>
<feature type="transmembrane region" description="Helical" evidence="6">
    <location>
        <begin position="228"/>
        <end position="250"/>
    </location>
</feature>
<feature type="domain" description="Cytochrome C biogenesis protein transmembrane" evidence="7">
    <location>
        <begin position="185"/>
        <end position="396"/>
    </location>
</feature>
<evidence type="ECO:0000256" key="1">
    <source>
        <dbReference type="ARBA" id="ARBA00004141"/>
    </source>
</evidence>
<organism evidence="8 9">
    <name type="scientific">Tenacibaculum piscium</name>
    <dbReference type="NCBI Taxonomy" id="1458515"/>
    <lineage>
        <taxon>Bacteria</taxon>
        <taxon>Pseudomonadati</taxon>
        <taxon>Bacteroidota</taxon>
        <taxon>Flavobacteriia</taxon>
        <taxon>Flavobacteriales</taxon>
        <taxon>Flavobacteriaceae</taxon>
        <taxon>Tenacibaculum</taxon>
    </lineage>
</organism>
<comment type="subcellular location">
    <subcellularLocation>
        <location evidence="1">Membrane</location>
        <topology evidence="1">Multi-pass membrane protein</topology>
    </subcellularLocation>
</comment>
<accession>A0A2H1YIZ2</accession>
<feature type="transmembrane region" description="Helical" evidence="6">
    <location>
        <begin position="183"/>
        <end position="207"/>
    </location>
</feature>
<feature type="transmembrane region" description="Helical" evidence="6">
    <location>
        <begin position="338"/>
        <end position="362"/>
    </location>
</feature>
<feature type="transmembrane region" description="Helical" evidence="6">
    <location>
        <begin position="262"/>
        <end position="283"/>
    </location>
</feature>
<dbReference type="Proteomes" id="UP000234211">
    <property type="component" value="Unassembled WGS sequence"/>
</dbReference>
<feature type="transmembrane region" description="Helical" evidence="6">
    <location>
        <begin position="374"/>
        <end position="392"/>
    </location>
</feature>
<dbReference type="InterPro" id="IPR036249">
    <property type="entry name" value="Thioredoxin-like_sf"/>
</dbReference>
<dbReference type="GO" id="GO:0015035">
    <property type="term" value="F:protein-disulfide reductase activity"/>
    <property type="evidence" value="ECO:0007669"/>
    <property type="project" value="TreeGrafter"/>
</dbReference>
<dbReference type="AlphaFoldDB" id="A0A2H1YIZ2"/>
<evidence type="ECO:0000256" key="2">
    <source>
        <dbReference type="ARBA" id="ARBA00022692"/>
    </source>
</evidence>